<keyword evidence="3 6" id="KW-0812">Transmembrane</keyword>
<dbReference type="InParanoid" id="F0S3W1"/>
<keyword evidence="4 6" id="KW-1133">Transmembrane helix</keyword>
<accession>F0S3W1</accession>
<dbReference type="FunCoup" id="F0S3W1">
    <property type="interactions" value="65"/>
</dbReference>
<dbReference type="AlphaFoldDB" id="F0S3W1"/>
<dbReference type="KEGG" id="dte:Dester_0893"/>
<comment type="subcellular location">
    <subcellularLocation>
        <location evidence="1">Membrane</location>
        <topology evidence="1">Multi-pass membrane protein</topology>
    </subcellularLocation>
</comment>
<name>F0S3W1_DESTD</name>
<reference evidence="7 8" key="1">
    <citation type="journal article" date="2011" name="Stand. Genomic Sci.">
        <title>Complete genome sequence of the thermophilic sulfur-reducer Desulfurobacterium thermolithotrophum type strain (BSA(T)) from a deep-sea hydrothermal vent.</title>
        <authorList>
            <person name="Goker M."/>
            <person name="Daligault H."/>
            <person name="Mwirichia R."/>
            <person name="Lapidus A."/>
            <person name="Lucas S."/>
            <person name="Deshpande S."/>
            <person name="Pagani I."/>
            <person name="Tapia R."/>
            <person name="Cheng J.F."/>
            <person name="Goodwin L."/>
            <person name="Pitluck S."/>
            <person name="Liolios K."/>
            <person name="Ivanova N."/>
            <person name="Mavromatis K."/>
            <person name="Mikhailova N."/>
            <person name="Pati A."/>
            <person name="Chen A."/>
            <person name="Palaniappan K."/>
            <person name="Han C."/>
            <person name="Land M."/>
            <person name="Hauser L."/>
            <person name="Pan C."/>
            <person name="Brambilla E.M."/>
            <person name="Rohde M."/>
            <person name="Spring S."/>
            <person name="Sikorski J."/>
            <person name="Wirth R."/>
            <person name="Detter J.C."/>
            <person name="Woyke T."/>
            <person name="Bristow J."/>
            <person name="Eisen J.A."/>
            <person name="Markowitz V."/>
            <person name="Hugenholtz P."/>
            <person name="Kyrpides N.C."/>
            <person name="Klenk H.P."/>
        </authorList>
    </citation>
    <scope>NUCLEOTIDE SEQUENCE [LARGE SCALE GENOMIC DNA]</scope>
    <source>
        <strain evidence="8">DSM 11699 / BSA</strain>
    </source>
</reference>
<feature type="transmembrane region" description="Helical" evidence="6">
    <location>
        <begin position="124"/>
        <end position="145"/>
    </location>
</feature>
<feature type="transmembrane region" description="Helical" evidence="6">
    <location>
        <begin position="92"/>
        <end position="118"/>
    </location>
</feature>
<dbReference type="PANTHER" id="PTHR30028">
    <property type="entry name" value="UPF0014 INNER MEMBRANE PROTEIN YBBM-RELATED"/>
    <property type="match status" value="1"/>
</dbReference>
<dbReference type="EMBL" id="CP002543">
    <property type="protein sequence ID" value="ADY73533.1"/>
    <property type="molecule type" value="Genomic_DNA"/>
</dbReference>
<comment type="similarity">
    <text evidence="2">Belongs to the UPF0014 family.</text>
</comment>
<evidence type="ECO:0000256" key="5">
    <source>
        <dbReference type="ARBA" id="ARBA00023136"/>
    </source>
</evidence>
<feature type="transmembrane region" description="Helical" evidence="6">
    <location>
        <begin position="6"/>
        <end position="22"/>
    </location>
</feature>
<evidence type="ECO:0000256" key="1">
    <source>
        <dbReference type="ARBA" id="ARBA00004141"/>
    </source>
</evidence>
<evidence type="ECO:0000256" key="6">
    <source>
        <dbReference type="SAM" id="Phobius"/>
    </source>
</evidence>
<dbReference type="STRING" id="868864.Dester_0893"/>
<reference evidence="8" key="2">
    <citation type="submission" date="2011-02" db="EMBL/GenBank/DDBJ databases">
        <title>The complete genome of Desulfurobacterium thermolithotrophum DSM 11699.</title>
        <authorList>
            <consortium name="US DOE Joint Genome Institute (JGI-PGF)"/>
            <person name="Lucas S."/>
            <person name="Copeland A."/>
            <person name="Lapidus A."/>
            <person name="Bruce D."/>
            <person name="Goodwin L."/>
            <person name="Pitluck S."/>
            <person name="Kyrpides N."/>
            <person name="Mavromatis K."/>
            <person name="Pagani I."/>
            <person name="Ivanova N."/>
            <person name="Mikhailova N."/>
            <person name="Daligault H."/>
            <person name="Detter J.C."/>
            <person name="Tapia R."/>
            <person name="Han C."/>
            <person name="Land M."/>
            <person name="Hauser L."/>
            <person name="Markowitz V."/>
            <person name="Cheng J.-F."/>
            <person name="Hugenholtz P."/>
            <person name="Woyke T."/>
            <person name="Wu D."/>
            <person name="Spring S."/>
            <person name="Brambilla E."/>
            <person name="Klenk H.-P."/>
            <person name="Eisen J.A."/>
        </authorList>
    </citation>
    <scope>NUCLEOTIDE SEQUENCE [LARGE SCALE GENOMIC DNA]</scope>
    <source>
        <strain evidence="8">DSM 11699 / BSA</strain>
    </source>
</reference>
<evidence type="ECO:0000256" key="4">
    <source>
        <dbReference type="ARBA" id="ARBA00022989"/>
    </source>
</evidence>
<dbReference type="HOGENOM" id="CLU_076147_1_0_0"/>
<dbReference type="RefSeq" id="WP_013638486.1">
    <property type="nucleotide sequence ID" value="NC_015185.1"/>
</dbReference>
<dbReference type="OrthoDB" id="9791807at2"/>
<dbReference type="InterPro" id="IPR005226">
    <property type="entry name" value="UPF0014_fam"/>
</dbReference>
<sequence>MVGHELLMVFFAYFFILAVVLFDIKSGIGIWKDIFVASILSIIQLVGIGFVLLFLLKFHSNVLNFFFVFLFFLNASLISLRRFDFKAYSKFNGFLIIFFSISLLSTISLFVFYLAGILHFKANSIIPISGLIAAAGMRSLSLSFSYYKTKLKDIEDIIVGMAAIGATDIEIFKFIFKELIQNVTVPIRDMLRSSGIVHIPGIMVGLLMAGVMPVKAAITQFAFLSATLFQFTFVPALALFLLIKIFGLKIEV</sequence>
<evidence type="ECO:0000256" key="2">
    <source>
        <dbReference type="ARBA" id="ARBA00005268"/>
    </source>
</evidence>
<proteinExistence type="inferred from homology"/>
<dbReference type="GO" id="GO:0005886">
    <property type="term" value="C:plasma membrane"/>
    <property type="evidence" value="ECO:0007669"/>
    <property type="project" value="TreeGrafter"/>
</dbReference>
<feature type="transmembrane region" description="Helical" evidence="6">
    <location>
        <begin position="221"/>
        <end position="246"/>
    </location>
</feature>
<dbReference type="PANTHER" id="PTHR30028:SF0">
    <property type="entry name" value="PROTEIN ALUMINUM SENSITIVE 3"/>
    <property type="match status" value="1"/>
</dbReference>
<evidence type="ECO:0000313" key="8">
    <source>
        <dbReference type="Proteomes" id="UP000007102"/>
    </source>
</evidence>
<dbReference type="Proteomes" id="UP000007102">
    <property type="component" value="Chromosome"/>
</dbReference>
<keyword evidence="5 6" id="KW-0472">Membrane</keyword>
<feature type="transmembrane region" description="Helical" evidence="6">
    <location>
        <begin position="157"/>
        <end position="176"/>
    </location>
</feature>
<keyword evidence="8" id="KW-1185">Reference proteome</keyword>
<evidence type="ECO:0000256" key="3">
    <source>
        <dbReference type="ARBA" id="ARBA00022692"/>
    </source>
</evidence>
<protein>
    <submittedName>
        <fullName evidence="7">Uncharacterized protein</fullName>
    </submittedName>
</protein>
<feature type="transmembrane region" description="Helical" evidence="6">
    <location>
        <begin position="62"/>
        <end position="80"/>
    </location>
</feature>
<dbReference type="Pfam" id="PF03649">
    <property type="entry name" value="UPF0014"/>
    <property type="match status" value="1"/>
</dbReference>
<gene>
    <name evidence="7" type="ordered locus">Dester_0893</name>
</gene>
<feature type="transmembrane region" description="Helical" evidence="6">
    <location>
        <begin position="196"/>
        <end position="214"/>
    </location>
</feature>
<dbReference type="eggNOG" id="COG0390">
    <property type="taxonomic scope" value="Bacteria"/>
</dbReference>
<evidence type="ECO:0000313" key="7">
    <source>
        <dbReference type="EMBL" id="ADY73533.1"/>
    </source>
</evidence>
<organism evidence="7 8">
    <name type="scientific">Desulfurobacterium thermolithotrophum (strain DSM 11699 / BSA)</name>
    <dbReference type="NCBI Taxonomy" id="868864"/>
    <lineage>
        <taxon>Bacteria</taxon>
        <taxon>Pseudomonadati</taxon>
        <taxon>Aquificota</taxon>
        <taxon>Aquificia</taxon>
        <taxon>Desulfurobacteriales</taxon>
        <taxon>Desulfurobacteriaceae</taxon>
        <taxon>Desulfurobacterium</taxon>
    </lineage>
</organism>
<feature type="transmembrane region" description="Helical" evidence="6">
    <location>
        <begin position="34"/>
        <end position="56"/>
    </location>
</feature>